<proteinExistence type="predicted"/>
<gene>
    <name evidence="2" type="ORF">GCM10022378_23290</name>
</gene>
<evidence type="ECO:0000256" key="1">
    <source>
        <dbReference type="SAM" id="MobiDB-lite"/>
    </source>
</evidence>
<dbReference type="EMBL" id="BAABCK010000070">
    <property type="protein sequence ID" value="GAA3734307.1"/>
    <property type="molecule type" value="Genomic_DNA"/>
</dbReference>
<dbReference type="Proteomes" id="UP001500920">
    <property type="component" value="Unassembled WGS sequence"/>
</dbReference>
<feature type="region of interest" description="Disordered" evidence="1">
    <location>
        <begin position="61"/>
        <end position="84"/>
    </location>
</feature>
<organism evidence="2 3">
    <name type="scientific">Salinicoccus jeotgali</name>
    <dbReference type="NCBI Taxonomy" id="381634"/>
    <lineage>
        <taxon>Bacteria</taxon>
        <taxon>Bacillati</taxon>
        <taxon>Bacillota</taxon>
        <taxon>Bacilli</taxon>
        <taxon>Bacillales</taxon>
        <taxon>Staphylococcaceae</taxon>
        <taxon>Salinicoccus</taxon>
    </lineage>
</organism>
<dbReference type="PROSITE" id="PS51257">
    <property type="entry name" value="PROKAR_LIPOPROTEIN"/>
    <property type="match status" value="1"/>
</dbReference>
<feature type="compositionally biased region" description="Basic and acidic residues" evidence="1">
    <location>
        <begin position="72"/>
        <end position="84"/>
    </location>
</feature>
<protein>
    <recommendedName>
        <fullName evidence="4">Lipoprotein</fullName>
    </recommendedName>
</protein>
<name>A0ABP7F9N2_9STAP</name>
<evidence type="ECO:0000313" key="3">
    <source>
        <dbReference type="Proteomes" id="UP001500920"/>
    </source>
</evidence>
<accession>A0ABP7F9N2</accession>
<reference evidence="3" key="1">
    <citation type="journal article" date="2019" name="Int. J. Syst. Evol. Microbiol.">
        <title>The Global Catalogue of Microorganisms (GCM) 10K type strain sequencing project: providing services to taxonomists for standard genome sequencing and annotation.</title>
        <authorList>
            <consortium name="The Broad Institute Genomics Platform"/>
            <consortium name="The Broad Institute Genome Sequencing Center for Infectious Disease"/>
            <person name="Wu L."/>
            <person name="Ma J."/>
        </authorList>
    </citation>
    <scope>NUCLEOTIDE SEQUENCE [LARGE SCALE GENOMIC DNA]</scope>
    <source>
        <strain evidence="3">JCM 16981</strain>
    </source>
</reference>
<sequence>MKRMMAIIMLFSIAGCSGEDSQAEKDLEEVNQENRSIENKVQNLKNENAQLKENIEAKQEELNALQDSDSESQAKSKTEAEDTD</sequence>
<evidence type="ECO:0000313" key="2">
    <source>
        <dbReference type="EMBL" id="GAA3734307.1"/>
    </source>
</evidence>
<comment type="caution">
    <text evidence="2">The sequence shown here is derived from an EMBL/GenBank/DDBJ whole genome shotgun (WGS) entry which is preliminary data.</text>
</comment>
<evidence type="ECO:0008006" key="4">
    <source>
        <dbReference type="Google" id="ProtNLM"/>
    </source>
</evidence>
<keyword evidence="3" id="KW-1185">Reference proteome</keyword>
<dbReference type="RefSeq" id="WP_344704639.1">
    <property type="nucleotide sequence ID" value="NZ_BAABCK010000070.1"/>
</dbReference>